<feature type="domain" description="Myb-like" evidence="2">
    <location>
        <begin position="456"/>
        <end position="505"/>
    </location>
</feature>
<dbReference type="Pfam" id="PF13921">
    <property type="entry name" value="Myb_DNA-bind_6"/>
    <property type="match status" value="1"/>
</dbReference>
<sequence>MPEGDLTPPSIPSARIRLTDYQISNKPCDTRGGGRDDVYINDVKSAKGSSRADAFVIDDQDSDTDREDEHQPLGDGGDTQADVQPTRADTSTTGNLSDGTSPRVVGGTIEPQVVTGASSLYSPPPSGELAPILPKRTVNNSPFGTSGNGDTITSVNLSEDLSTMYYSQPTHPPRVPIGAKVGWQDEFNTFGNATLGSVRGSDSGSESNDSDYQRTRKRKRSQTTKLAGRKRRSGAPNIASAPPRKSLSRRHLTPASSVPSDGTRYGSDGSDESGEESDDQNHGLQRNERRKLLAGYESLRKRDRNVAQPLRSKSKGSLPSTGETGPSIKYVAPSHAKQYPPDISIYPLSLQKAFVTALFRDHEDIGTVQAAGLLKDIVGHLELRSITAKPVEPGTWFLTCFTHHASDTLGRQISQPSPEEDDWSNSRDIDEKSLGDDDANSDENDEYPREPDTKFLSSTKGRRWSPEEDNNLRKWKNEGKPWRWICSQFPNRTPGALSTRWHTKLRPK</sequence>
<dbReference type="CDD" id="cd00167">
    <property type="entry name" value="SANT"/>
    <property type="match status" value="1"/>
</dbReference>
<keyword evidence="5" id="KW-1185">Reference proteome</keyword>
<feature type="compositionally biased region" description="Basic residues" evidence="1">
    <location>
        <begin position="215"/>
        <end position="233"/>
    </location>
</feature>
<feature type="compositionally biased region" description="Acidic residues" evidence="1">
    <location>
        <begin position="269"/>
        <end position="278"/>
    </location>
</feature>
<dbReference type="Gene3D" id="1.10.10.60">
    <property type="entry name" value="Homeodomain-like"/>
    <property type="match status" value="1"/>
</dbReference>
<evidence type="ECO:0000259" key="3">
    <source>
        <dbReference type="PROSITE" id="PS51294"/>
    </source>
</evidence>
<dbReference type="EMBL" id="ML976659">
    <property type="protein sequence ID" value="KAF1978987.1"/>
    <property type="molecule type" value="Genomic_DNA"/>
</dbReference>
<feature type="compositionally biased region" description="Acidic residues" evidence="1">
    <location>
        <begin position="56"/>
        <end position="66"/>
    </location>
</feature>
<proteinExistence type="predicted"/>
<accession>A0A6A5W0S9</accession>
<feature type="compositionally biased region" description="Polar residues" evidence="1">
    <location>
        <begin position="81"/>
        <end position="100"/>
    </location>
</feature>
<dbReference type="SMART" id="SM00717">
    <property type="entry name" value="SANT"/>
    <property type="match status" value="1"/>
</dbReference>
<dbReference type="SUPFAM" id="SSF46689">
    <property type="entry name" value="Homeodomain-like"/>
    <property type="match status" value="1"/>
</dbReference>
<dbReference type="OrthoDB" id="3562657at2759"/>
<feature type="compositionally biased region" description="Polar residues" evidence="1">
    <location>
        <begin position="315"/>
        <end position="324"/>
    </location>
</feature>
<dbReference type="Proteomes" id="UP000800036">
    <property type="component" value="Unassembled WGS sequence"/>
</dbReference>
<dbReference type="PROSITE" id="PS50090">
    <property type="entry name" value="MYB_LIKE"/>
    <property type="match status" value="1"/>
</dbReference>
<name>A0A6A5W0S9_9PLEO</name>
<dbReference type="InterPro" id="IPR009057">
    <property type="entry name" value="Homeodomain-like_sf"/>
</dbReference>
<feature type="domain" description="HTH myb-type" evidence="3">
    <location>
        <begin position="456"/>
        <end position="508"/>
    </location>
</feature>
<evidence type="ECO:0000259" key="2">
    <source>
        <dbReference type="PROSITE" id="PS50090"/>
    </source>
</evidence>
<dbReference type="InterPro" id="IPR017930">
    <property type="entry name" value="Myb_dom"/>
</dbReference>
<dbReference type="AlphaFoldDB" id="A0A6A5W0S9"/>
<feature type="compositionally biased region" description="Basic and acidic residues" evidence="1">
    <location>
        <begin position="279"/>
        <end position="291"/>
    </location>
</feature>
<gene>
    <name evidence="4" type="ORF">BU23DRAFT_647703</name>
</gene>
<feature type="compositionally biased region" description="Basic and acidic residues" evidence="1">
    <location>
        <begin position="28"/>
        <end position="38"/>
    </location>
</feature>
<reference evidence="4" key="1">
    <citation type="journal article" date="2020" name="Stud. Mycol.">
        <title>101 Dothideomycetes genomes: a test case for predicting lifestyles and emergence of pathogens.</title>
        <authorList>
            <person name="Haridas S."/>
            <person name="Albert R."/>
            <person name="Binder M."/>
            <person name="Bloem J."/>
            <person name="Labutti K."/>
            <person name="Salamov A."/>
            <person name="Andreopoulos B."/>
            <person name="Baker S."/>
            <person name="Barry K."/>
            <person name="Bills G."/>
            <person name="Bluhm B."/>
            <person name="Cannon C."/>
            <person name="Castanera R."/>
            <person name="Culley D."/>
            <person name="Daum C."/>
            <person name="Ezra D."/>
            <person name="Gonzalez J."/>
            <person name="Henrissat B."/>
            <person name="Kuo A."/>
            <person name="Liang C."/>
            <person name="Lipzen A."/>
            <person name="Lutzoni F."/>
            <person name="Magnuson J."/>
            <person name="Mondo S."/>
            <person name="Nolan M."/>
            <person name="Ohm R."/>
            <person name="Pangilinan J."/>
            <person name="Park H.-J."/>
            <person name="Ramirez L."/>
            <person name="Alfaro M."/>
            <person name="Sun H."/>
            <person name="Tritt A."/>
            <person name="Yoshinaga Y."/>
            <person name="Zwiers L.-H."/>
            <person name="Turgeon B."/>
            <person name="Goodwin S."/>
            <person name="Spatafora J."/>
            <person name="Crous P."/>
            <person name="Grigoriev I."/>
        </authorList>
    </citation>
    <scope>NUCLEOTIDE SEQUENCE</scope>
    <source>
        <strain evidence="4">CBS 107.79</strain>
    </source>
</reference>
<evidence type="ECO:0000313" key="5">
    <source>
        <dbReference type="Proteomes" id="UP000800036"/>
    </source>
</evidence>
<feature type="compositionally biased region" description="Basic and acidic residues" evidence="1">
    <location>
        <begin position="464"/>
        <end position="474"/>
    </location>
</feature>
<feature type="compositionally biased region" description="Acidic residues" evidence="1">
    <location>
        <begin position="436"/>
        <end position="445"/>
    </location>
</feature>
<protein>
    <submittedName>
        <fullName evidence="4">Uncharacterized protein</fullName>
    </submittedName>
</protein>
<organism evidence="4 5">
    <name type="scientific">Bimuria novae-zelandiae CBS 107.79</name>
    <dbReference type="NCBI Taxonomy" id="1447943"/>
    <lineage>
        <taxon>Eukaryota</taxon>
        <taxon>Fungi</taxon>
        <taxon>Dikarya</taxon>
        <taxon>Ascomycota</taxon>
        <taxon>Pezizomycotina</taxon>
        <taxon>Dothideomycetes</taxon>
        <taxon>Pleosporomycetidae</taxon>
        <taxon>Pleosporales</taxon>
        <taxon>Massarineae</taxon>
        <taxon>Didymosphaeriaceae</taxon>
        <taxon>Bimuria</taxon>
    </lineage>
</organism>
<feature type="region of interest" description="Disordered" evidence="1">
    <location>
        <begin position="409"/>
        <end position="474"/>
    </location>
</feature>
<feature type="region of interest" description="Disordered" evidence="1">
    <location>
        <begin position="190"/>
        <end position="326"/>
    </location>
</feature>
<feature type="region of interest" description="Disordered" evidence="1">
    <location>
        <begin position="1"/>
        <end position="135"/>
    </location>
</feature>
<feature type="compositionally biased region" description="Basic and acidic residues" evidence="1">
    <location>
        <begin position="424"/>
        <end position="435"/>
    </location>
</feature>
<dbReference type="PROSITE" id="PS51294">
    <property type="entry name" value="HTH_MYB"/>
    <property type="match status" value="1"/>
</dbReference>
<dbReference type="InterPro" id="IPR001005">
    <property type="entry name" value="SANT/Myb"/>
</dbReference>
<evidence type="ECO:0000256" key="1">
    <source>
        <dbReference type="SAM" id="MobiDB-lite"/>
    </source>
</evidence>
<evidence type="ECO:0000313" key="4">
    <source>
        <dbReference type="EMBL" id="KAF1978987.1"/>
    </source>
</evidence>